<keyword evidence="1" id="KW-1015">Disulfide bond</keyword>
<evidence type="ECO:0000313" key="6">
    <source>
        <dbReference type="RefSeq" id="XP_055892656.1"/>
    </source>
</evidence>
<dbReference type="SUPFAM" id="SSF50494">
    <property type="entry name" value="Trypsin-like serine proteases"/>
    <property type="match status" value="1"/>
</dbReference>
<keyword evidence="5" id="KW-1185">Reference proteome</keyword>
<dbReference type="FunFam" id="2.40.10.10:FF:000068">
    <property type="entry name" value="transmembrane protease serine 2"/>
    <property type="match status" value="1"/>
</dbReference>
<name>A0A9W3AZL2_BIOGL</name>
<dbReference type="GO" id="GO:0006508">
    <property type="term" value="P:proteolysis"/>
    <property type="evidence" value="ECO:0007669"/>
    <property type="project" value="UniProtKB-KW"/>
</dbReference>
<keyword evidence="2" id="KW-0720">Serine protease</keyword>
<evidence type="ECO:0000313" key="5">
    <source>
        <dbReference type="Proteomes" id="UP001165740"/>
    </source>
</evidence>
<dbReference type="InterPro" id="IPR001314">
    <property type="entry name" value="Peptidase_S1A"/>
</dbReference>
<evidence type="ECO:0000256" key="3">
    <source>
        <dbReference type="SAM" id="SignalP"/>
    </source>
</evidence>
<keyword evidence="3" id="KW-0732">Signal</keyword>
<dbReference type="InterPro" id="IPR043504">
    <property type="entry name" value="Peptidase_S1_PA_chymotrypsin"/>
</dbReference>
<dbReference type="SMART" id="SM00020">
    <property type="entry name" value="Tryp_SPc"/>
    <property type="match status" value="1"/>
</dbReference>
<evidence type="ECO:0000256" key="2">
    <source>
        <dbReference type="RuleBase" id="RU363034"/>
    </source>
</evidence>
<dbReference type="PROSITE" id="PS00134">
    <property type="entry name" value="TRYPSIN_HIS"/>
    <property type="match status" value="1"/>
</dbReference>
<dbReference type="InterPro" id="IPR009003">
    <property type="entry name" value="Peptidase_S1_PA"/>
</dbReference>
<keyword evidence="2" id="KW-0645">Protease</keyword>
<dbReference type="InterPro" id="IPR018114">
    <property type="entry name" value="TRYPSIN_HIS"/>
</dbReference>
<dbReference type="Pfam" id="PF00089">
    <property type="entry name" value="Trypsin"/>
    <property type="match status" value="1"/>
</dbReference>
<dbReference type="RefSeq" id="XP_055892656.1">
    <property type="nucleotide sequence ID" value="XM_056036681.1"/>
</dbReference>
<evidence type="ECO:0000256" key="1">
    <source>
        <dbReference type="ARBA" id="ARBA00023157"/>
    </source>
</evidence>
<feature type="signal peptide" evidence="3">
    <location>
        <begin position="1"/>
        <end position="22"/>
    </location>
</feature>
<protein>
    <submittedName>
        <fullName evidence="6">Transmembrane protease serine 13-like isoform X1</fullName>
    </submittedName>
</protein>
<dbReference type="GO" id="GO:0004252">
    <property type="term" value="F:serine-type endopeptidase activity"/>
    <property type="evidence" value="ECO:0007669"/>
    <property type="project" value="InterPro"/>
</dbReference>
<reference evidence="6" key="1">
    <citation type="submission" date="2025-08" db="UniProtKB">
        <authorList>
            <consortium name="RefSeq"/>
        </authorList>
    </citation>
    <scope>IDENTIFICATION</scope>
</reference>
<dbReference type="GeneID" id="106050885"/>
<organism evidence="5 6">
    <name type="scientific">Biomphalaria glabrata</name>
    <name type="common">Bloodfluke planorb</name>
    <name type="synonym">Freshwater snail</name>
    <dbReference type="NCBI Taxonomy" id="6526"/>
    <lineage>
        <taxon>Eukaryota</taxon>
        <taxon>Metazoa</taxon>
        <taxon>Spiralia</taxon>
        <taxon>Lophotrochozoa</taxon>
        <taxon>Mollusca</taxon>
        <taxon>Gastropoda</taxon>
        <taxon>Heterobranchia</taxon>
        <taxon>Euthyneura</taxon>
        <taxon>Panpulmonata</taxon>
        <taxon>Hygrophila</taxon>
        <taxon>Lymnaeoidea</taxon>
        <taxon>Planorbidae</taxon>
        <taxon>Biomphalaria</taxon>
    </lineage>
</organism>
<keyword evidence="2" id="KW-0378">Hydrolase</keyword>
<feature type="domain" description="Peptidase S1" evidence="4">
    <location>
        <begin position="180"/>
        <end position="432"/>
    </location>
</feature>
<dbReference type="PRINTS" id="PR00722">
    <property type="entry name" value="CHYMOTRYPSIN"/>
</dbReference>
<dbReference type="Proteomes" id="UP001165740">
    <property type="component" value="Chromosome 7"/>
</dbReference>
<dbReference type="Gene3D" id="2.40.10.10">
    <property type="entry name" value="Trypsin-like serine proteases"/>
    <property type="match status" value="1"/>
</dbReference>
<dbReference type="OrthoDB" id="10012881at2759"/>
<dbReference type="InterPro" id="IPR033116">
    <property type="entry name" value="TRYPSIN_SER"/>
</dbReference>
<dbReference type="PROSITE" id="PS00135">
    <property type="entry name" value="TRYPSIN_SER"/>
    <property type="match status" value="1"/>
</dbReference>
<gene>
    <name evidence="6" type="primary">LOC106050885</name>
</gene>
<dbReference type="CDD" id="cd00190">
    <property type="entry name" value="Tryp_SPc"/>
    <property type="match status" value="1"/>
</dbReference>
<dbReference type="PANTHER" id="PTHR24252">
    <property type="entry name" value="ACROSIN-RELATED"/>
    <property type="match status" value="1"/>
</dbReference>
<proteinExistence type="predicted"/>
<dbReference type="AlphaFoldDB" id="A0A9W3AZL2"/>
<dbReference type="PROSITE" id="PS50240">
    <property type="entry name" value="TRYPSIN_DOM"/>
    <property type="match status" value="1"/>
</dbReference>
<dbReference type="OMA" id="TWIHDIV"/>
<feature type="chain" id="PRO_5040841680" evidence="3">
    <location>
        <begin position="23"/>
        <end position="436"/>
    </location>
</feature>
<dbReference type="PANTHER" id="PTHR24252:SF7">
    <property type="entry name" value="HYALIN"/>
    <property type="match status" value="1"/>
</dbReference>
<dbReference type="InterPro" id="IPR001254">
    <property type="entry name" value="Trypsin_dom"/>
</dbReference>
<sequence length="436" mass="48396">MSECHWCLTAFILGCVFTSTTQQDSAVRDTPKGLDNCRILGATCETSCSVFRTISLTALCPNKLICCRSQNGNKGNQTKKSYFWNRVDIPDVGEELENYMTYTAPTTTTKRKPSFFDFFRDYRDKLKTKTKQEIEESFLNSLKKFKLPNIESIWSKLNRSSKHRNSERCGLPMNARFRRVVGGALVGRCVYPWMVYISRDPGKDDLCGGTLVSDRHILTAAHCFDFLESRWPTLTIGEYIKGEERVASKFVTSNYTVVSHPNYDSFTYSHDIALLTLAQPIDLDRFECLNPICLPQPGQFVSVGDSCSVAGWGSTSRTINAPAVSTSFLMSTSVRVVNGSYCQDKFGSLYNPRIHICAGDMSGASDSCLGDSGGPFMCSHDVINKGNTEDGTSRLYMMGVISAGGAPCAQKDTPALYTNISQVMDWIQTEMASSDQ</sequence>
<evidence type="ECO:0000259" key="4">
    <source>
        <dbReference type="PROSITE" id="PS50240"/>
    </source>
</evidence>
<accession>A0A9W3AZL2</accession>